<name>A0AAD7Z6X7_DIPPU</name>
<evidence type="ECO:0000313" key="2">
    <source>
        <dbReference type="Proteomes" id="UP001233999"/>
    </source>
</evidence>
<feature type="non-terminal residue" evidence="1">
    <location>
        <position position="1"/>
    </location>
</feature>
<reference evidence="1" key="2">
    <citation type="submission" date="2023-05" db="EMBL/GenBank/DDBJ databases">
        <authorList>
            <person name="Fouks B."/>
        </authorList>
    </citation>
    <scope>NUCLEOTIDE SEQUENCE</scope>
    <source>
        <strain evidence="1">Stay&amp;Tobe</strain>
        <tissue evidence="1">Testes</tissue>
    </source>
</reference>
<comment type="caution">
    <text evidence="1">The sequence shown here is derived from an EMBL/GenBank/DDBJ whole genome shotgun (WGS) entry which is preliminary data.</text>
</comment>
<dbReference type="Proteomes" id="UP001233999">
    <property type="component" value="Unassembled WGS sequence"/>
</dbReference>
<dbReference type="EMBL" id="JASPKZ010010002">
    <property type="protein sequence ID" value="KAJ9575315.1"/>
    <property type="molecule type" value="Genomic_DNA"/>
</dbReference>
<dbReference type="AlphaFoldDB" id="A0AAD7Z6X7"/>
<sequence>GREAKTYMRGHEGTTDERVHEGTSCEDLGLTRGGYLREDLKRRVSGTGDGLMDRETRYGYLRGRKARNWGRIGYESREPEGTRVGNVEVLEIREAEGARGEILRVRDSILRRREHEVTIGENLRALGENPKKRQTRTCEAICRDPRRREANTCGNEKRGLQWISCIDLRTLGTRETRNEKGIPEGMRSEDLRGLENLESFIPLEFTKKFGATCDTRSNRAISVDLMQLISSNKCLKYHYV</sequence>
<feature type="non-terminal residue" evidence="1">
    <location>
        <position position="240"/>
    </location>
</feature>
<organism evidence="1 2">
    <name type="scientific">Diploptera punctata</name>
    <name type="common">Pacific beetle cockroach</name>
    <dbReference type="NCBI Taxonomy" id="6984"/>
    <lineage>
        <taxon>Eukaryota</taxon>
        <taxon>Metazoa</taxon>
        <taxon>Ecdysozoa</taxon>
        <taxon>Arthropoda</taxon>
        <taxon>Hexapoda</taxon>
        <taxon>Insecta</taxon>
        <taxon>Pterygota</taxon>
        <taxon>Neoptera</taxon>
        <taxon>Polyneoptera</taxon>
        <taxon>Dictyoptera</taxon>
        <taxon>Blattodea</taxon>
        <taxon>Blaberoidea</taxon>
        <taxon>Blaberidae</taxon>
        <taxon>Diplopterinae</taxon>
        <taxon>Diploptera</taxon>
    </lineage>
</organism>
<accession>A0AAD7Z6X7</accession>
<reference evidence="1" key="1">
    <citation type="journal article" date="2023" name="IScience">
        <title>Live-bearing cockroach genome reveals convergent evolutionary mechanisms linked to viviparity in insects and beyond.</title>
        <authorList>
            <person name="Fouks B."/>
            <person name="Harrison M.C."/>
            <person name="Mikhailova A.A."/>
            <person name="Marchal E."/>
            <person name="English S."/>
            <person name="Carruthers M."/>
            <person name="Jennings E.C."/>
            <person name="Chiamaka E.L."/>
            <person name="Frigard R.A."/>
            <person name="Pippel M."/>
            <person name="Attardo G.M."/>
            <person name="Benoit J.B."/>
            <person name="Bornberg-Bauer E."/>
            <person name="Tobe S.S."/>
        </authorList>
    </citation>
    <scope>NUCLEOTIDE SEQUENCE</scope>
    <source>
        <strain evidence="1">Stay&amp;Tobe</strain>
    </source>
</reference>
<proteinExistence type="predicted"/>
<evidence type="ECO:0000313" key="1">
    <source>
        <dbReference type="EMBL" id="KAJ9575315.1"/>
    </source>
</evidence>
<gene>
    <name evidence="1" type="ORF">L9F63_025734</name>
</gene>
<protein>
    <submittedName>
        <fullName evidence="1">Uncharacterized protein</fullName>
    </submittedName>
</protein>
<keyword evidence="2" id="KW-1185">Reference proteome</keyword>